<protein>
    <recommendedName>
        <fullName evidence="4">Carboxylic ester hydrolase</fullName>
        <ecNumber evidence="4">3.1.1.-</ecNumber>
    </recommendedName>
</protein>
<feature type="signal peptide" evidence="4">
    <location>
        <begin position="1"/>
        <end position="24"/>
    </location>
</feature>
<comment type="similarity">
    <text evidence="4">Belongs to the type-B carboxylesterase/lipase family.</text>
</comment>
<evidence type="ECO:0000256" key="1">
    <source>
        <dbReference type="ARBA" id="ARBA00010515"/>
    </source>
</evidence>
<evidence type="ECO:0000313" key="7">
    <source>
        <dbReference type="Proteomes" id="UP000708208"/>
    </source>
</evidence>
<comment type="similarity">
    <text evidence="1">Belongs to the 'GDXG' lipolytic enzyme family.</text>
</comment>
<comment type="caution">
    <text evidence="6">The sequence shown here is derived from an EMBL/GenBank/DDBJ whole genome shotgun (WGS) entry which is preliminary data.</text>
</comment>
<dbReference type="InterPro" id="IPR002018">
    <property type="entry name" value="CarbesteraseB"/>
</dbReference>
<evidence type="ECO:0000256" key="4">
    <source>
        <dbReference type="RuleBase" id="RU361235"/>
    </source>
</evidence>
<evidence type="ECO:0000259" key="5">
    <source>
        <dbReference type="Pfam" id="PF00135"/>
    </source>
</evidence>
<accession>A0A8J2J3R8</accession>
<dbReference type="PROSITE" id="PS00122">
    <property type="entry name" value="CARBOXYLESTERASE_B_1"/>
    <property type="match status" value="1"/>
</dbReference>
<keyword evidence="4" id="KW-0732">Signal</keyword>
<dbReference type="PROSITE" id="PS01173">
    <property type="entry name" value="LIPASE_GDXG_HIS"/>
    <property type="match status" value="1"/>
</dbReference>
<dbReference type="EMBL" id="CAJVCH010008517">
    <property type="protein sequence ID" value="CAG7663740.1"/>
    <property type="molecule type" value="Genomic_DNA"/>
</dbReference>
<dbReference type="PROSITE" id="PS00941">
    <property type="entry name" value="CARBOXYLESTERASE_B_2"/>
    <property type="match status" value="1"/>
</dbReference>
<dbReference type="GO" id="GO:0052689">
    <property type="term" value="F:carboxylic ester hydrolase activity"/>
    <property type="evidence" value="ECO:0007669"/>
    <property type="project" value="UniProtKB-KW"/>
</dbReference>
<dbReference type="InterPro" id="IPR019819">
    <property type="entry name" value="Carboxylesterase_B_CS"/>
</dbReference>
<evidence type="ECO:0000256" key="3">
    <source>
        <dbReference type="ARBA" id="ARBA00023180"/>
    </source>
</evidence>
<sequence length="617" mass="69349">MAMFWLIFALQSLCTYFPCTPTYGDPKPGIRTRPLSTGKSRLGLGSLSERSIHSRSTNYLDELSASIPPDPIVQTFSGKIRGFRMTTIKGRDVAAFTSVPYAEPPLRNLRFRAPVPVKPWDGIRDTVTRLPYCVQLDGGNYYRLRGTEDCLFLSVFTPMLNVNGNSRNLLPVLIYIHGGAFVFGNGNYGPAYLLDKDIVLVSINYRVGPLGFLSTGDEAAPGNFGLKDQALALEWVHENIEFFGGNKSRITLMGQSAGATSVHLHMMSERTMGLFKGAIAHSASAFVFWAIRDVTPSLTTKLGDRFNCPLNNSFHLVDCLREQDSAFLVSEQWNLWHWWVLPGVLFGPVVEQPSEEAILTGLPQDLYKAGKVSKIPLISGVVEDEGQVFGLVFSHVASMRGTLRRKWDSLAPYVFDYATLVNSTQVSTINQKIYDFYIGDGDPQFDHNNKENVHNAFGDRYMVTGVHKGLQYHAAYGPPTYGYYFNYQGRLGLANSLGYRQSEWGVAHGDDLLYLMNNTNWYHPLELNTPEYGVSEFLMNVWTNFVAKGLPYFTNEEGKDIDFWPRISDPYNMTFLEINENPRFVPEPFYDRIKFWEGLNVTTLPDPIALFSSGEAS</sequence>
<dbReference type="Pfam" id="PF00135">
    <property type="entry name" value="COesterase"/>
    <property type="match status" value="1"/>
</dbReference>
<organism evidence="6 7">
    <name type="scientific">Allacma fusca</name>
    <dbReference type="NCBI Taxonomy" id="39272"/>
    <lineage>
        <taxon>Eukaryota</taxon>
        <taxon>Metazoa</taxon>
        <taxon>Ecdysozoa</taxon>
        <taxon>Arthropoda</taxon>
        <taxon>Hexapoda</taxon>
        <taxon>Collembola</taxon>
        <taxon>Symphypleona</taxon>
        <taxon>Sminthuridae</taxon>
        <taxon>Allacma</taxon>
    </lineage>
</organism>
<evidence type="ECO:0000256" key="2">
    <source>
        <dbReference type="ARBA" id="ARBA00022487"/>
    </source>
</evidence>
<keyword evidence="4" id="KW-0378">Hydrolase</keyword>
<proteinExistence type="inferred from homology"/>
<keyword evidence="3" id="KW-0325">Glycoprotein</keyword>
<gene>
    <name evidence="6" type="ORF">AFUS01_LOCUS1528</name>
</gene>
<keyword evidence="7" id="KW-1185">Reference proteome</keyword>
<feature type="chain" id="PRO_5035489223" description="Carboxylic ester hydrolase" evidence="4">
    <location>
        <begin position="25"/>
        <end position="617"/>
    </location>
</feature>
<feature type="domain" description="Carboxylesterase type B" evidence="5">
    <location>
        <begin position="70"/>
        <end position="589"/>
    </location>
</feature>
<evidence type="ECO:0000313" key="6">
    <source>
        <dbReference type="EMBL" id="CAG7663740.1"/>
    </source>
</evidence>
<reference evidence="6" key="1">
    <citation type="submission" date="2021-06" db="EMBL/GenBank/DDBJ databases">
        <authorList>
            <person name="Hodson N. C."/>
            <person name="Mongue J. A."/>
            <person name="Jaron S. K."/>
        </authorList>
    </citation>
    <scope>NUCLEOTIDE SEQUENCE</scope>
</reference>
<dbReference type="PANTHER" id="PTHR11559">
    <property type="entry name" value="CARBOXYLESTERASE"/>
    <property type="match status" value="1"/>
</dbReference>
<name>A0A8J2J3R8_9HEXA</name>
<dbReference type="AlphaFoldDB" id="A0A8J2J3R8"/>
<dbReference type="EC" id="3.1.1.-" evidence="4"/>
<dbReference type="Proteomes" id="UP000708208">
    <property type="component" value="Unassembled WGS sequence"/>
</dbReference>
<keyword evidence="2" id="KW-0719">Serine esterase</keyword>
<dbReference type="OrthoDB" id="6846267at2759"/>
<dbReference type="InterPro" id="IPR050309">
    <property type="entry name" value="Type-B_Carboxylest/Lipase"/>
</dbReference>
<dbReference type="InterPro" id="IPR002168">
    <property type="entry name" value="Lipase_GDXG_HIS_AS"/>
</dbReference>
<dbReference type="InterPro" id="IPR019826">
    <property type="entry name" value="Carboxylesterase_B_AS"/>
</dbReference>